<organism evidence="2">
    <name type="scientific">Wuchereria bancrofti</name>
    <dbReference type="NCBI Taxonomy" id="6293"/>
    <lineage>
        <taxon>Eukaryota</taxon>
        <taxon>Metazoa</taxon>
        <taxon>Ecdysozoa</taxon>
        <taxon>Nematoda</taxon>
        <taxon>Chromadorea</taxon>
        <taxon>Rhabditida</taxon>
        <taxon>Spirurina</taxon>
        <taxon>Spiruromorpha</taxon>
        <taxon>Filarioidea</taxon>
        <taxon>Onchocercidae</taxon>
        <taxon>Wuchereria</taxon>
    </lineage>
</organism>
<proteinExistence type="predicted"/>
<dbReference type="STRING" id="6293.A0A1I8EIS3"/>
<accession>A0A1I8EIS3</accession>
<reference evidence="2" key="1">
    <citation type="submission" date="2016-11" db="UniProtKB">
        <authorList>
            <consortium name="WormBaseParasite"/>
        </authorList>
    </citation>
    <scope>IDENTIFICATION</scope>
    <source>
        <strain evidence="2">pt0022</strain>
    </source>
</reference>
<keyword evidence="1" id="KW-0472">Membrane</keyword>
<feature type="transmembrane region" description="Helical" evidence="1">
    <location>
        <begin position="42"/>
        <end position="60"/>
    </location>
</feature>
<dbReference type="WBParaSite" id="maker-PairedContig_2364-snap-gene-0.4-mRNA-1">
    <property type="protein sequence ID" value="maker-PairedContig_2364-snap-gene-0.4-mRNA-1"/>
    <property type="gene ID" value="maker-PairedContig_2364-snap-gene-0.4"/>
</dbReference>
<name>A0A1I8EIS3_WUCBA</name>
<keyword evidence="1" id="KW-0812">Transmembrane</keyword>
<keyword evidence="1" id="KW-1133">Transmembrane helix</keyword>
<evidence type="ECO:0008006" key="3">
    <source>
        <dbReference type="Google" id="ProtNLM"/>
    </source>
</evidence>
<sequence length="165" mass="19253">MSIFEAYQLTKPFNLSDLMLVLERTDTCNDEWENYGKQEKKMNNLLIVFGLIILLVILPSKSDLEIDDSSYDYTNSSDEDYSEEDEYTVKGEFVETDGKWMSCSSHADCYNYSEPIAWCRPTANQFWTDKGCFCEDILYSCVIERTNNGKLEYSYCASRENWQCP</sequence>
<protein>
    <recommendedName>
        <fullName evidence="3">Abundant larval transcript-2 protein</fullName>
    </recommendedName>
</protein>
<dbReference type="AlphaFoldDB" id="A0A1I8EIS3"/>
<dbReference type="InterPro" id="IPR008451">
    <property type="entry name" value="Chromadorea_ALT"/>
</dbReference>
<evidence type="ECO:0000256" key="1">
    <source>
        <dbReference type="SAM" id="Phobius"/>
    </source>
</evidence>
<evidence type="ECO:0000313" key="2">
    <source>
        <dbReference type="WBParaSite" id="maker-PairedContig_2364-snap-gene-0.4-mRNA-1"/>
    </source>
</evidence>
<dbReference type="Pfam" id="PF05535">
    <property type="entry name" value="Chromadorea_ALT"/>
    <property type="match status" value="1"/>
</dbReference>